<evidence type="ECO:0008006" key="5">
    <source>
        <dbReference type="Google" id="ProtNLM"/>
    </source>
</evidence>
<evidence type="ECO:0000313" key="4">
    <source>
        <dbReference type="Proteomes" id="UP000697472"/>
    </source>
</evidence>
<keyword evidence="1" id="KW-0677">Repeat</keyword>
<proteinExistence type="predicted"/>
<dbReference type="InterPro" id="IPR014590">
    <property type="entry name" value="UCP034300_MORN_rpt-cont"/>
</dbReference>
<dbReference type="InterPro" id="IPR003409">
    <property type="entry name" value="MORN"/>
</dbReference>
<accession>A0ABS2PV79</accession>
<dbReference type="Proteomes" id="UP000697472">
    <property type="component" value="Unassembled WGS sequence"/>
</dbReference>
<dbReference type="PANTHER" id="PTHR43215:SF14">
    <property type="entry name" value="RADIAL SPOKE HEAD 1 HOMOLOG"/>
    <property type="match status" value="1"/>
</dbReference>
<comment type="caution">
    <text evidence="3">The sequence shown here is derived from an EMBL/GenBank/DDBJ whole genome shotgun (WGS) entry which is preliminary data.</text>
</comment>
<dbReference type="Pfam" id="PF02493">
    <property type="entry name" value="MORN"/>
    <property type="match status" value="3"/>
</dbReference>
<keyword evidence="4" id="KW-1185">Reference proteome</keyword>
<dbReference type="RefSeq" id="WP_205010062.1">
    <property type="nucleotide sequence ID" value="NZ_JAFBEH010000032.1"/>
</dbReference>
<dbReference type="Gene3D" id="2.20.110.10">
    <property type="entry name" value="Histone H3 K4-specific methyltransferase SET7/9 N-terminal domain"/>
    <property type="match status" value="2"/>
</dbReference>
<dbReference type="SMART" id="SM00698">
    <property type="entry name" value="MORN"/>
    <property type="match status" value="3"/>
</dbReference>
<name>A0ABS2PV79_9STRE</name>
<keyword evidence="2" id="KW-1133">Transmembrane helix</keyword>
<keyword evidence="2" id="KW-0812">Transmembrane</keyword>
<reference evidence="3 4" key="1">
    <citation type="submission" date="2021-01" db="EMBL/GenBank/DDBJ databases">
        <title>Genomic Encyclopedia of Type Strains, Phase IV (KMG-IV): sequencing the most valuable type-strain genomes for metagenomic binning, comparative biology and taxonomic classification.</title>
        <authorList>
            <person name="Goeker M."/>
        </authorList>
    </citation>
    <scope>NUCLEOTIDE SEQUENCE [LARGE SCALE GENOMIC DNA]</scope>
    <source>
        <strain evidence="3 4">DSM 27382</strain>
    </source>
</reference>
<feature type="transmembrane region" description="Helical" evidence="2">
    <location>
        <begin position="16"/>
        <end position="36"/>
    </location>
</feature>
<gene>
    <name evidence="3" type="ORF">JOC28_001493</name>
</gene>
<keyword evidence="2" id="KW-0472">Membrane</keyword>
<dbReference type="SUPFAM" id="SSF82185">
    <property type="entry name" value="Histone H3 K4-specific methyltransferase SET7/9 N-terminal domain"/>
    <property type="match status" value="1"/>
</dbReference>
<organism evidence="3 4">
    <name type="scientific">Streptococcus loxodontisalivarius</name>
    <dbReference type="NCBI Taxonomy" id="1349415"/>
    <lineage>
        <taxon>Bacteria</taxon>
        <taxon>Bacillati</taxon>
        <taxon>Bacillota</taxon>
        <taxon>Bacilli</taxon>
        <taxon>Lactobacillales</taxon>
        <taxon>Streptococcaceae</taxon>
        <taxon>Streptococcus</taxon>
    </lineage>
</organism>
<sequence length="131" mass="14330">MKKKRNRQGKISRGQWELLAVIVIFVFGLTVFTIPWSSQGTLTYDSGKISYQGQVVNNRMNGQGTLTFKNGDVYEGNFVNGVFDGQGTFTAKAGWSYTGGFKDGQADGQGTLTTASGKTYKGTFKQGIYQK</sequence>
<evidence type="ECO:0000256" key="1">
    <source>
        <dbReference type="ARBA" id="ARBA00022737"/>
    </source>
</evidence>
<protein>
    <recommendedName>
        <fullName evidence="5">MORN repeat protein</fullName>
    </recommendedName>
</protein>
<dbReference type="EMBL" id="JAFBEH010000032">
    <property type="protein sequence ID" value="MBM7643192.1"/>
    <property type="molecule type" value="Genomic_DNA"/>
</dbReference>
<evidence type="ECO:0000256" key="2">
    <source>
        <dbReference type="SAM" id="Phobius"/>
    </source>
</evidence>
<evidence type="ECO:0000313" key="3">
    <source>
        <dbReference type="EMBL" id="MBM7643192.1"/>
    </source>
</evidence>
<dbReference type="PANTHER" id="PTHR43215">
    <property type="entry name" value="RADIAL SPOKE HEAD 1 HOMOLOG"/>
    <property type="match status" value="1"/>
</dbReference>
<dbReference type="PIRSF" id="PIRSF034300">
    <property type="entry name" value="UCP034300"/>
    <property type="match status" value="1"/>
</dbReference>